<dbReference type="InterPro" id="IPR002110">
    <property type="entry name" value="Ankyrin_rpt"/>
</dbReference>
<dbReference type="Pfam" id="PF01612">
    <property type="entry name" value="DNA_pol_A_exo1"/>
    <property type="match status" value="1"/>
</dbReference>
<feature type="compositionally biased region" description="Basic residues" evidence="1">
    <location>
        <begin position="1064"/>
        <end position="1073"/>
    </location>
</feature>
<feature type="region of interest" description="Disordered" evidence="1">
    <location>
        <begin position="243"/>
        <end position="264"/>
    </location>
</feature>
<name>A0A7S2EPG3_9STRA</name>
<proteinExistence type="predicted"/>
<dbReference type="Gene3D" id="3.30.420.10">
    <property type="entry name" value="Ribonuclease H-like superfamily/Ribonuclease H"/>
    <property type="match status" value="1"/>
</dbReference>
<dbReference type="PANTHER" id="PTHR47765">
    <property type="entry name" value="3'-5' EXONUCLEASE DOMAIN-CONTAINING PROTEIN"/>
    <property type="match status" value="1"/>
</dbReference>
<dbReference type="Gene3D" id="1.25.40.20">
    <property type="entry name" value="Ankyrin repeat-containing domain"/>
    <property type="match status" value="1"/>
</dbReference>
<dbReference type="GO" id="GO:0008408">
    <property type="term" value="F:3'-5' exonuclease activity"/>
    <property type="evidence" value="ECO:0007669"/>
    <property type="project" value="InterPro"/>
</dbReference>
<dbReference type="Gene3D" id="3.90.960.10">
    <property type="entry name" value="YbaK/aminoacyl-tRNA synthetase-associated domain"/>
    <property type="match status" value="1"/>
</dbReference>
<protein>
    <recommendedName>
        <fullName evidence="2">3'-5' exonuclease domain-containing protein</fullName>
    </recommendedName>
</protein>
<dbReference type="SMART" id="SM00474">
    <property type="entry name" value="35EXOc"/>
    <property type="match status" value="1"/>
</dbReference>
<gene>
    <name evidence="3" type="ORF">DBRI1063_LOCUS20582</name>
</gene>
<dbReference type="InterPro" id="IPR012337">
    <property type="entry name" value="RNaseH-like_sf"/>
</dbReference>
<feature type="compositionally biased region" description="Low complexity" evidence="1">
    <location>
        <begin position="251"/>
        <end position="263"/>
    </location>
</feature>
<feature type="region of interest" description="Disordered" evidence="1">
    <location>
        <begin position="1034"/>
        <end position="1073"/>
    </location>
</feature>
<feature type="compositionally biased region" description="Basic and acidic residues" evidence="1">
    <location>
        <begin position="1039"/>
        <end position="1063"/>
    </location>
</feature>
<sequence>MTFSSSTLPSTEISETEEETSKKKDIVTFENGVIDAMKRLESRLRNSGITNYKFVPHHDEATTTSSQEEDGKDDVIVEVKTLIWQLIYEDEGDGHDNNEETIQKHHHNGCQYVITAMHAKHRVNEDNLKSLLEKKHTTRKIRALQLAPKQDAEFISGYMSGTIPPIFHATYDFTLDTLYMDQGIFHSPSDLKEEEKQQSEMKLSVGSGSLQYSLVLPHVEFKKIVEMQQKQLCIVSITTSPSKKTKEPMAQTKTKPTTTQPQKHISKRLRDAAGKRGQSDEVLAIIEEAGLDFPSLMLLPVCDKYSNTFTSTATKTYPTKNAVHLAAWKGDIESIQHMISTGTKFQLDLLNAISTGIGNYGKTPIFYALTQNRNDVVEFLLQQYPQQLNLCIVNNKGQSPCSMASSHLNEKLRDLMYEHETRQLRNGQVFVNYRDSHSDKKQYGDLDPRFTIDEKNDGEDVQLELQTYHQCRMDYYENHPEEKEEEGKYNSMIIPEGVPRTLRLTTVEKRKERADKHRKNAAAATAAMNLLSLTTDSTSSPVIDDNKSSTSSKKKKKKRPNPLYQSGDEIGTELKEMLHRLHEKKKMEQKERRERKESLCGDENESKNHVAKTSTNTRNKKDEKKGKNTNEHTINYDALETLQLLHIFPDLQNKKEHNHYELIDDVEGLKSLELEVNLSIQSSSSTYSNEDYEEDKTAKEAIAATRSPSSLSSLLNDEQLIHNSWGLDCEWKPSRTKGSDNPIATLQLSSNRKAFLVDLQSLCQTHVKFTATQHNEGDGDNNGNDSNRSGIAKMNKQESLLSDILCKLFSQPALPILGFGIGQDILKLAASFPHLPCFHLYHTIIDLHEVSRLVYPNHIWKKSMTSLRKSVATLLGKVMDKKEQCSDWETRPLSDSQLRYAALDSAILRPLLSKMLLRNDNDDGVDKSNVVINDVNEGDGNGSGDGYFLVSHPELCMSVRFTLLDQQFMSKMDHPHDLYQVEMGRVKKALDWWFARQSWSSEGGVGGSPALPKRLDSRVGATVISQQVSTESDIGKTLIKGEDAEKNSAPSKKENNDSTVDKQSKKRKKRKDRRKIPMMILDVPWEPHGLPGPGDIIGYTKENCVERVIGQSFLDSVPESFYLSYNRRGGVVELANAWILFVNFGVGKLYTKYQNEFRNEGRNMTFFVKPHKVQEASLLYYLSVSANAGKKRRWY</sequence>
<feature type="compositionally biased region" description="Basic and acidic residues" evidence="1">
    <location>
        <begin position="582"/>
        <end position="608"/>
    </location>
</feature>
<dbReference type="GO" id="GO:0003676">
    <property type="term" value="F:nucleic acid binding"/>
    <property type="evidence" value="ECO:0007669"/>
    <property type="project" value="InterPro"/>
</dbReference>
<dbReference type="SUPFAM" id="SSF48403">
    <property type="entry name" value="Ankyrin repeat"/>
    <property type="match status" value="1"/>
</dbReference>
<organism evidence="3">
    <name type="scientific">Ditylum brightwellii</name>
    <dbReference type="NCBI Taxonomy" id="49249"/>
    <lineage>
        <taxon>Eukaryota</taxon>
        <taxon>Sar</taxon>
        <taxon>Stramenopiles</taxon>
        <taxon>Ochrophyta</taxon>
        <taxon>Bacillariophyta</taxon>
        <taxon>Mediophyceae</taxon>
        <taxon>Lithodesmiophycidae</taxon>
        <taxon>Lithodesmiales</taxon>
        <taxon>Lithodesmiaceae</taxon>
        <taxon>Ditylum</taxon>
    </lineage>
</organism>
<accession>A0A7S2EPG3</accession>
<evidence type="ECO:0000259" key="2">
    <source>
        <dbReference type="SMART" id="SM00474"/>
    </source>
</evidence>
<dbReference type="PANTHER" id="PTHR47765:SF2">
    <property type="entry name" value="EXONUCLEASE MUT-7 HOMOLOG"/>
    <property type="match status" value="1"/>
</dbReference>
<feature type="region of interest" description="Disordered" evidence="1">
    <location>
        <begin position="1"/>
        <end position="24"/>
    </location>
</feature>
<dbReference type="GO" id="GO:0002161">
    <property type="term" value="F:aminoacyl-tRNA deacylase activity"/>
    <property type="evidence" value="ECO:0007669"/>
    <property type="project" value="InterPro"/>
</dbReference>
<dbReference type="AlphaFoldDB" id="A0A7S2EPG3"/>
<dbReference type="InterPro" id="IPR036397">
    <property type="entry name" value="RNaseH_sf"/>
</dbReference>
<dbReference type="EMBL" id="HBGN01031877">
    <property type="protein sequence ID" value="CAD9348747.1"/>
    <property type="molecule type" value="Transcribed_RNA"/>
</dbReference>
<dbReference type="SUPFAM" id="SSF53098">
    <property type="entry name" value="Ribonuclease H-like"/>
    <property type="match status" value="1"/>
</dbReference>
<dbReference type="InterPro" id="IPR036770">
    <property type="entry name" value="Ankyrin_rpt-contain_sf"/>
</dbReference>
<evidence type="ECO:0000313" key="3">
    <source>
        <dbReference type="EMBL" id="CAD9348747.1"/>
    </source>
</evidence>
<dbReference type="SMART" id="SM00248">
    <property type="entry name" value="ANK"/>
    <property type="match status" value="2"/>
</dbReference>
<reference evidence="3" key="1">
    <citation type="submission" date="2021-01" db="EMBL/GenBank/DDBJ databases">
        <authorList>
            <person name="Corre E."/>
            <person name="Pelletier E."/>
            <person name="Niang G."/>
            <person name="Scheremetjew M."/>
            <person name="Finn R."/>
            <person name="Kale V."/>
            <person name="Holt S."/>
            <person name="Cochrane G."/>
            <person name="Meng A."/>
            <person name="Brown T."/>
            <person name="Cohen L."/>
        </authorList>
    </citation>
    <scope>NUCLEOTIDE SEQUENCE</scope>
    <source>
        <strain evidence="3">Pop2</strain>
    </source>
</reference>
<feature type="compositionally biased region" description="Basic and acidic residues" evidence="1">
    <location>
        <begin position="619"/>
        <end position="630"/>
    </location>
</feature>
<feature type="domain" description="3'-5' exonuclease" evidence="2">
    <location>
        <begin position="702"/>
        <end position="920"/>
    </location>
</feature>
<feature type="region of interest" description="Disordered" evidence="1">
    <location>
        <begin position="536"/>
        <end position="570"/>
    </location>
</feature>
<feature type="region of interest" description="Disordered" evidence="1">
    <location>
        <begin position="582"/>
        <end position="631"/>
    </location>
</feature>
<dbReference type="InterPro" id="IPR002562">
    <property type="entry name" value="3'-5'_exonuclease_dom"/>
</dbReference>
<feature type="compositionally biased region" description="Low complexity" evidence="1">
    <location>
        <begin position="1"/>
        <end position="13"/>
    </location>
</feature>
<evidence type="ECO:0000256" key="1">
    <source>
        <dbReference type="SAM" id="MobiDB-lite"/>
    </source>
</evidence>
<dbReference type="InterPro" id="IPR052408">
    <property type="entry name" value="Exonuclease_MUT-7-like"/>
</dbReference>
<dbReference type="InterPro" id="IPR036754">
    <property type="entry name" value="YbaK/aa-tRNA-synt-asso_dom_sf"/>
</dbReference>